<sequence>MNAPYMPDMSLKGKIRRRITRFSTRNPLPRFTGQYISFSFDDFPKSSATNGAAALQAQGLRGTYYACTGQMGMHNHFGEICASDDIKRLAASGHEIGCHTQNHIDCAISPSSVVQLDTARNLHSLRDLGINNARSFAFPYGDVSFASKKALAGQYETLRGVQPGINRSLADANQLLAVPLEGDLDNVGYADGYLQELLKNPGWLIFYTHDVRADCSAWGCTPELLQNIIASAKSLGIPIAPVGDIYQQILAETA</sequence>
<dbReference type="Pfam" id="PF01522">
    <property type="entry name" value="Polysacc_deac_1"/>
    <property type="match status" value="1"/>
</dbReference>
<evidence type="ECO:0000259" key="2">
    <source>
        <dbReference type="PROSITE" id="PS51677"/>
    </source>
</evidence>
<dbReference type="PROSITE" id="PS51677">
    <property type="entry name" value="NODB"/>
    <property type="match status" value="1"/>
</dbReference>
<organism evidence="3">
    <name type="scientific">hydrothermal vent metagenome</name>
    <dbReference type="NCBI Taxonomy" id="652676"/>
    <lineage>
        <taxon>unclassified sequences</taxon>
        <taxon>metagenomes</taxon>
        <taxon>ecological metagenomes</taxon>
    </lineage>
</organism>
<protein>
    <submittedName>
        <fullName evidence="3">Polysaccharide deacetylase</fullName>
    </submittedName>
</protein>
<gene>
    <name evidence="3" type="ORF">MNBD_ALPHA06-1219</name>
</gene>
<reference evidence="3" key="1">
    <citation type="submission" date="2018-06" db="EMBL/GenBank/DDBJ databases">
        <authorList>
            <person name="Zhirakovskaya E."/>
        </authorList>
    </citation>
    <scope>NUCLEOTIDE SEQUENCE</scope>
</reference>
<dbReference type="AlphaFoldDB" id="A0A3B0RDL4"/>
<dbReference type="InterPro" id="IPR011330">
    <property type="entry name" value="Glyco_hydro/deAcase_b/a-brl"/>
</dbReference>
<evidence type="ECO:0000313" key="3">
    <source>
        <dbReference type="EMBL" id="VAV90192.1"/>
    </source>
</evidence>
<keyword evidence="1" id="KW-0732">Signal</keyword>
<dbReference type="PANTHER" id="PTHR34216">
    <property type="match status" value="1"/>
</dbReference>
<evidence type="ECO:0000256" key="1">
    <source>
        <dbReference type="ARBA" id="ARBA00022729"/>
    </source>
</evidence>
<dbReference type="GO" id="GO:0016810">
    <property type="term" value="F:hydrolase activity, acting on carbon-nitrogen (but not peptide) bonds"/>
    <property type="evidence" value="ECO:0007669"/>
    <property type="project" value="InterPro"/>
</dbReference>
<name>A0A3B0RDL4_9ZZZZ</name>
<dbReference type="InterPro" id="IPR051398">
    <property type="entry name" value="Polysacch_Deacetylase"/>
</dbReference>
<dbReference type="InterPro" id="IPR002509">
    <property type="entry name" value="NODB_dom"/>
</dbReference>
<dbReference type="PANTHER" id="PTHR34216:SF11">
    <property type="entry name" value="CHITOOLIGOSACCHARIDE DEACETYLASE"/>
    <property type="match status" value="1"/>
</dbReference>
<dbReference type="GO" id="GO:0005975">
    <property type="term" value="P:carbohydrate metabolic process"/>
    <property type="evidence" value="ECO:0007669"/>
    <property type="project" value="InterPro"/>
</dbReference>
<dbReference type="EMBL" id="UOEE01000105">
    <property type="protein sequence ID" value="VAV90192.1"/>
    <property type="molecule type" value="Genomic_DNA"/>
</dbReference>
<proteinExistence type="predicted"/>
<dbReference type="CDD" id="cd10967">
    <property type="entry name" value="CE4_GLA_like_6s"/>
    <property type="match status" value="1"/>
</dbReference>
<feature type="domain" description="NodB homology" evidence="2">
    <location>
        <begin position="34"/>
        <end position="240"/>
    </location>
</feature>
<accession>A0A3B0RDL4</accession>
<dbReference type="Gene3D" id="3.20.20.370">
    <property type="entry name" value="Glycoside hydrolase/deacetylase"/>
    <property type="match status" value="1"/>
</dbReference>
<dbReference type="SUPFAM" id="SSF88713">
    <property type="entry name" value="Glycoside hydrolase/deacetylase"/>
    <property type="match status" value="1"/>
</dbReference>